<dbReference type="Proteomes" id="UP000181951">
    <property type="component" value="Unassembled WGS sequence"/>
</dbReference>
<name>A0A1H8ED07_9ACTN</name>
<dbReference type="EMBL" id="FODD01000002">
    <property type="protein sequence ID" value="SEN17402.1"/>
    <property type="molecule type" value="Genomic_DNA"/>
</dbReference>
<dbReference type="AlphaFoldDB" id="A0A1H8ED07"/>
<organism evidence="1 2">
    <name type="scientific">Actinacidiphila rubida</name>
    <dbReference type="NCBI Taxonomy" id="310780"/>
    <lineage>
        <taxon>Bacteria</taxon>
        <taxon>Bacillati</taxon>
        <taxon>Actinomycetota</taxon>
        <taxon>Actinomycetes</taxon>
        <taxon>Kitasatosporales</taxon>
        <taxon>Streptomycetaceae</taxon>
        <taxon>Actinacidiphila</taxon>
    </lineage>
</organism>
<gene>
    <name evidence="1" type="ORF">SAMN05216267_1002140</name>
</gene>
<accession>A0A1H8ED07</accession>
<reference evidence="1 2" key="1">
    <citation type="submission" date="2016-10" db="EMBL/GenBank/DDBJ databases">
        <authorList>
            <person name="de Groot N.N."/>
        </authorList>
    </citation>
    <scope>NUCLEOTIDE SEQUENCE [LARGE SCALE GENOMIC DNA]</scope>
    <source>
        <strain evidence="1 2">CGMCC 4.2026</strain>
    </source>
</reference>
<dbReference type="InterPro" id="IPR046828">
    <property type="entry name" value="RepSA"/>
</dbReference>
<dbReference type="Pfam" id="PF20199">
    <property type="entry name" value="RepSA"/>
    <property type="match status" value="1"/>
</dbReference>
<dbReference type="STRING" id="310780.SAMN05216267_1002140"/>
<sequence length="153" mass="16256">MAAYVAKYVTKGAAESGAGLDYSVKGPADIGAAVVSQHVRALMATCWRLGGLPELDSLRLRSWAHTLGYRGHILTKSRAYSTTYAALREERGAHERAEKDDLGAPDLDGSTESQWRYVGSGHTAGAALLAAGIAEDLAANREIAREARMAVGR</sequence>
<keyword evidence="2" id="KW-1185">Reference proteome</keyword>
<proteinExistence type="predicted"/>
<evidence type="ECO:0000313" key="2">
    <source>
        <dbReference type="Proteomes" id="UP000181951"/>
    </source>
</evidence>
<evidence type="ECO:0000313" key="1">
    <source>
        <dbReference type="EMBL" id="SEN17402.1"/>
    </source>
</evidence>
<protein>
    <submittedName>
        <fullName evidence="1">Uncharacterized protein</fullName>
    </submittedName>
</protein>